<organism evidence="3 4">
    <name type="scientific">Legionella septentrionalis</name>
    <dbReference type="NCBI Taxonomy" id="2498109"/>
    <lineage>
        <taxon>Bacteria</taxon>
        <taxon>Pseudomonadati</taxon>
        <taxon>Pseudomonadota</taxon>
        <taxon>Gammaproteobacteria</taxon>
        <taxon>Legionellales</taxon>
        <taxon>Legionellaceae</taxon>
        <taxon>Legionella</taxon>
    </lineage>
</organism>
<sequence>MMAEFHFMRPGWLLAFLPLLFLFWALWRKTPAMQAWQEICDSHLLTRLMQQGGKNTRTFALLSLIGSACFMVVSLAGPSWSRLPVPTFKPVEPRVILLDMSETMLHNDLPPNRLERAKFKLHDLFQDKRSGQFGLIVYSGEPFIVSPLTDDAQTIDALLASLTADVMPVEGQQLDTALREADKLITQAGFNQGDILVLTGTAPSPEAVGVARDLLKRGTRTSIIPITNTAVPAPFKELAAAGQGILIPFADTSNDIEEWLAFTKRKQKFTADANNDIPVWKDNGRWFLIPALLCLLPAFRRGWLQRFYA</sequence>
<feature type="transmembrane region" description="Helical" evidence="1">
    <location>
        <begin position="58"/>
        <end position="80"/>
    </location>
</feature>
<dbReference type="SUPFAM" id="SSF53300">
    <property type="entry name" value="vWA-like"/>
    <property type="match status" value="1"/>
</dbReference>
<dbReference type="Gene3D" id="3.40.50.410">
    <property type="entry name" value="von Willebrand factor, type A domain"/>
    <property type="match status" value="1"/>
</dbReference>
<dbReference type="InterPro" id="IPR050768">
    <property type="entry name" value="UPF0353/GerABKA_families"/>
</dbReference>
<reference evidence="3 4" key="1">
    <citation type="submission" date="2018-12" db="EMBL/GenBank/DDBJ databases">
        <title>Legionella sp,whole genome shotgun sequence.</title>
        <authorList>
            <person name="Wu H."/>
        </authorList>
    </citation>
    <scope>NUCLEOTIDE SEQUENCE [LARGE SCALE GENOMIC DNA]</scope>
    <source>
        <strain evidence="4">km714</strain>
    </source>
</reference>
<evidence type="ECO:0000313" key="4">
    <source>
        <dbReference type="Proteomes" id="UP000288012"/>
    </source>
</evidence>
<evidence type="ECO:0000256" key="1">
    <source>
        <dbReference type="SAM" id="Phobius"/>
    </source>
</evidence>
<dbReference type="EMBL" id="RZGR01000011">
    <property type="protein sequence ID" value="RUQ88642.1"/>
    <property type="molecule type" value="Genomic_DNA"/>
</dbReference>
<keyword evidence="1" id="KW-1133">Transmembrane helix</keyword>
<proteinExistence type="predicted"/>
<dbReference type="RefSeq" id="WP_127111191.1">
    <property type="nucleotide sequence ID" value="NZ_RZGR01000011.1"/>
</dbReference>
<keyword evidence="4" id="KW-1185">Reference proteome</keyword>
<feature type="domain" description="VWFA" evidence="2">
    <location>
        <begin position="93"/>
        <end position="261"/>
    </location>
</feature>
<dbReference type="PANTHER" id="PTHR22550">
    <property type="entry name" value="SPORE GERMINATION PROTEIN"/>
    <property type="match status" value="1"/>
</dbReference>
<name>A0A3S0X4G6_9GAMM</name>
<dbReference type="Pfam" id="PF13519">
    <property type="entry name" value="VWA_2"/>
    <property type="match status" value="1"/>
</dbReference>
<dbReference type="Proteomes" id="UP000288012">
    <property type="component" value="Unassembled WGS sequence"/>
</dbReference>
<evidence type="ECO:0000259" key="2">
    <source>
        <dbReference type="SMART" id="SM00327"/>
    </source>
</evidence>
<gene>
    <name evidence="3" type="ORF">EKM59_04845</name>
</gene>
<evidence type="ECO:0000313" key="3">
    <source>
        <dbReference type="EMBL" id="RUQ88642.1"/>
    </source>
</evidence>
<dbReference type="AlphaFoldDB" id="A0A3S0X4G6"/>
<dbReference type="InterPro" id="IPR002035">
    <property type="entry name" value="VWF_A"/>
</dbReference>
<dbReference type="SMART" id="SM00327">
    <property type="entry name" value="VWA"/>
    <property type="match status" value="1"/>
</dbReference>
<accession>A0A3S0X4G6</accession>
<dbReference type="PANTHER" id="PTHR22550:SF14">
    <property type="entry name" value="VWFA DOMAIN-CONTAINING PROTEIN"/>
    <property type="match status" value="1"/>
</dbReference>
<protein>
    <submittedName>
        <fullName evidence="3">VWA domain-containing protein</fullName>
    </submittedName>
</protein>
<dbReference type="InterPro" id="IPR036465">
    <property type="entry name" value="vWFA_dom_sf"/>
</dbReference>
<keyword evidence="1" id="KW-0812">Transmembrane</keyword>
<comment type="caution">
    <text evidence="3">The sequence shown here is derived from an EMBL/GenBank/DDBJ whole genome shotgun (WGS) entry which is preliminary data.</text>
</comment>
<keyword evidence="1" id="KW-0472">Membrane</keyword>